<reference evidence="10" key="1">
    <citation type="journal article" date="2010" name="Science">
        <title>Plasticity of animal genome architecture unmasked by rapid evolution of a pelagic tunicate.</title>
        <authorList>
            <person name="Denoeud F."/>
            <person name="Henriet S."/>
            <person name="Mungpakdee S."/>
            <person name="Aury J.M."/>
            <person name="Da Silva C."/>
            <person name="Brinkmann H."/>
            <person name="Mikhaleva J."/>
            <person name="Olsen L.C."/>
            <person name="Jubin C."/>
            <person name="Canestro C."/>
            <person name="Bouquet J.M."/>
            <person name="Danks G."/>
            <person name="Poulain J."/>
            <person name="Campsteijn C."/>
            <person name="Adamski M."/>
            <person name="Cross I."/>
            <person name="Yadetie F."/>
            <person name="Muffato M."/>
            <person name="Louis A."/>
            <person name="Butcher S."/>
            <person name="Tsagkogeorga G."/>
            <person name="Konrad A."/>
            <person name="Singh S."/>
            <person name="Jensen M.F."/>
            <person name="Cong E.H."/>
            <person name="Eikeseth-Otteraa H."/>
            <person name="Noel B."/>
            <person name="Anthouard V."/>
            <person name="Porcel B.M."/>
            <person name="Kachouri-Lafond R."/>
            <person name="Nishino A."/>
            <person name="Ugolini M."/>
            <person name="Chourrout P."/>
            <person name="Nishida H."/>
            <person name="Aasland R."/>
            <person name="Huzurbazar S."/>
            <person name="Westhof E."/>
            <person name="Delsuc F."/>
            <person name="Lehrach H."/>
            <person name="Reinhardt R."/>
            <person name="Weissenbach J."/>
            <person name="Roy S.W."/>
            <person name="Artiguenave F."/>
            <person name="Postlethwait J.H."/>
            <person name="Manak J.R."/>
            <person name="Thompson E.M."/>
            <person name="Jaillon O."/>
            <person name="Du Pasquier L."/>
            <person name="Boudinot P."/>
            <person name="Liberles D.A."/>
            <person name="Volff J.N."/>
            <person name="Philippe H."/>
            <person name="Lenhard B."/>
            <person name="Roest Crollius H."/>
            <person name="Wincker P."/>
            <person name="Chourrout D."/>
        </authorList>
    </citation>
    <scope>NUCLEOTIDE SEQUENCE [LARGE SCALE GENOMIC DNA]</scope>
</reference>
<evidence type="ECO:0000256" key="6">
    <source>
        <dbReference type="RuleBase" id="RU361155"/>
    </source>
</evidence>
<dbReference type="PANTHER" id="PTHR10605">
    <property type="entry name" value="HEPARAN SULFATE SULFOTRANSFERASE"/>
    <property type="match status" value="1"/>
</dbReference>
<comment type="similarity">
    <text evidence="6">Belongs to the sulfotransferase 1 family.</text>
</comment>
<evidence type="ECO:0000313" key="11">
    <source>
        <dbReference type="Proteomes" id="UP000001307"/>
    </source>
</evidence>
<feature type="binding site" evidence="4">
    <location>
        <position position="365"/>
    </location>
    <ligand>
        <name>3'-phosphoadenylyl sulfate</name>
        <dbReference type="ChEBI" id="CHEBI:58339"/>
    </ligand>
</feature>
<evidence type="ECO:0000256" key="1">
    <source>
        <dbReference type="ARBA" id="ARBA00022679"/>
    </source>
</evidence>
<keyword evidence="5" id="KW-1015">Disulfide bond</keyword>
<dbReference type="GO" id="GO:0008467">
    <property type="term" value="F:[heparan sulfate]-glucosamine 3-sulfotransferase activity"/>
    <property type="evidence" value="ECO:0007669"/>
    <property type="project" value="TreeGrafter"/>
</dbReference>
<evidence type="ECO:0000256" key="7">
    <source>
        <dbReference type="SAM" id="MobiDB-lite"/>
    </source>
</evidence>
<dbReference type="Gene3D" id="3.40.50.300">
    <property type="entry name" value="P-loop containing nucleotide triphosphate hydrolases"/>
    <property type="match status" value="1"/>
</dbReference>
<dbReference type="Proteomes" id="UP000001307">
    <property type="component" value="Unassembled WGS sequence"/>
</dbReference>
<proteinExistence type="inferred from homology"/>
<evidence type="ECO:0000256" key="3">
    <source>
        <dbReference type="PIRSR" id="PIRSR637359-1"/>
    </source>
</evidence>
<dbReference type="SUPFAM" id="SSF52540">
    <property type="entry name" value="P-loop containing nucleoside triphosphate hydrolases"/>
    <property type="match status" value="1"/>
</dbReference>
<organism evidence="10">
    <name type="scientific">Oikopleura dioica</name>
    <name type="common">Tunicate</name>
    <dbReference type="NCBI Taxonomy" id="34765"/>
    <lineage>
        <taxon>Eukaryota</taxon>
        <taxon>Metazoa</taxon>
        <taxon>Chordata</taxon>
        <taxon>Tunicata</taxon>
        <taxon>Appendicularia</taxon>
        <taxon>Copelata</taxon>
        <taxon>Oikopleuridae</taxon>
        <taxon>Oikopleura</taxon>
    </lineage>
</organism>
<dbReference type="AlphaFoldDB" id="E4XIN9"/>
<keyword evidence="8" id="KW-1133">Transmembrane helix</keyword>
<evidence type="ECO:0000313" key="10">
    <source>
        <dbReference type="EMBL" id="CBY24573.1"/>
    </source>
</evidence>
<evidence type="ECO:0000256" key="8">
    <source>
        <dbReference type="SAM" id="Phobius"/>
    </source>
</evidence>
<evidence type="ECO:0000256" key="5">
    <source>
        <dbReference type="PIRSR" id="PIRSR637359-3"/>
    </source>
</evidence>
<sequence>MSDFFNNIFWVILGGVLFFFYENIQIDRRAELEAAHGYHIQRAGIASFQDFIQKQEDSKDAPKGDFVLQDRLSDWRTWMKNKDEHVPNEFSQKPDDIQLTPIEEAQARLRELEQSVEQGYDPEAHTPVPIVDKPLSMKEILDRQGIEVKGVTKDEPLIEVNKDQPVEQQGSAQAVSSVGTMQKQEEEQPDGQQVTLDDLFAHSETKQEAPAVNKEDEDNSDGQRATLDDIFANDASAVIKEEIEVSEPSKTPSSISGEKVGEVTPLPKFLIIGSTKCSTSALLRFLMLHPELKSPGETYFFNKHYEEGIDYYKSLFEKLVHPGIVLFDKTPTYYTCVECPKRIKELDPDMKIIMSVCDPVHRIISRYYHAKDIGGPKIGELGDSFEDYQKNIILAERNTTSVFESVELNGRDRTTAIMEDLYITRKLPFKQATLPFSILLNSAYAINMIYWLKFFPKEQIFLVNGDRMSDEPFNALGEVEDFLGIERYLVKEKFITNQKTGFYCFDRGPGVEPACLSDQKETGTIVNAVSDELKNFYAPFNADLKRLWPEFDAAWIK</sequence>
<dbReference type="InParanoid" id="E4XIN9"/>
<keyword evidence="2" id="KW-0325">Glycoprotein</keyword>
<feature type="region of interest" description="Disordered" evidence="7">
    <location>
        <begin position="161"/>
        <end position="192"/>
    </location>
</feature>
<dbReference type="PANTHER" id="PTHR10605:SF72">
    <property type="entry name" value="HEPARAN SULFATE 3-O SULFOTRANSFERASE-B, ISOFORM A"/>
    <property type="match status" value="1"/>
</dbReference>
<feature type="disulfide bond" evidence="5">
    <location>
        <begin position="504"/>
        <end position="515"/>
    </location>
</feature>
<accession>E4XIN9</accession>
<keyword evidence="8" id="KW-0812">Transmembrane</keyword>
<gene>
    <name evidence="10" type="ORF">GSOID_T00012463001</name>
</gene>
<feature type="domain" description="Sulfotransferase" evidence="9">
    <location>
        <begin position="267"/>
        <end position="486"/>
    </location>
</feature>
<feature type="compositionally biased region" description="Polar residues" evidence="7">
    <location>
        <begin position="166"/>
        <end position="182"/>
    </location>
</feature>
<dbReference type="InterPro" id="IPR037359">
    <property type="entry name" value="NST/OST"/>
</dbReference>
<feature type="region of interest" description="Disordered" evidence="7">
    <location>
        <begin position="204"/>
        <end position="223"/>
    </location>
</feature>
<dbReference type="Pfam" id="PF00685">
    <property type="entry name" value="Sulfotransfer_1"/>
    <property type="match status" value="1"/>
</dbReference>
<evidence type="ECO:0000256" key="4">
    <source>
        <dbReference type="PIRSR" id="PIRSR637359-2"/>
    </source>
</evidence>
<feature type="active site" description="For sulfotransferase activity" evidence="3">
    <location>
        <position position="276"/>
    </location>
</feature>
<name>E4XIN9_OIKDI</name>
<evidence type="ECO:0000259" key="9">
    <source>
        <dbReference type="Pfam" id="PF00685"/>
    </source>
</evidence>
<dbReference type="InterPro" id="IPR000863">
    <property type="entry name" value="Sulfotransferase_dom"/>
</dbReference>
<evidence type="ECO:0000256" key="2">
    <source>
        <dbReference type="ARBA" id="ARBA00023180"/>
    </source>
</evidence>
<feature type="binding site" evidence="4">
    <location>
        <position position="503"/>
    </location>
    <ligand>
        <name>3'-phosphoadenylyl sulfate</name>
        <dbReference type="ChEBI" id="CHEBI:58339"/>
    </ligand>
</feature>
<dbReference type="EC" id="2.8.2.-" evidence="6"/>
<keyword evidence="1 6" id="KW-0808">Transferase</keyword>
<keyword evidence="11" id="KW-1185">Reference proteome</keyword>
<dbReference type="InterPro" id="IPR027417">
    <property type="entry name" value="P-loop_NTPase"/>
</dbReference>
<protein>
    <recommendedName>
        <fullName evidence="6">Sulfotransferase</fullName>
        <ecNumber evidence="6">2.8.2.-</ecNumber>
    </recommendedName>
</protein>
<dbReference type="OrthoDB" id="411451at2759"/>
<dbReference type="EMBL" id="FN653056">
    <property type="protein sequence ID" value="CBY24573.1"/>
    <property type="molecule type" value="Genomic_DNA"/>
</dbReference>
<feature type="transmembrane region" description="Helical" evidence="8">
    <location>
        <begin position="6"/>
        <end position="24"/>
    </location>
</feature>
<keyword evidence="8" id="KW-0472">Membrane</keyword>